<sequence length="242" mass="24452">MLAGAAAAVLVAATLAMTTAAAQAATLLSDDFQDGNSTGWSSSGGSWSVVSDGSLAYRQSSTGSDAKAQAGSTWSDQSVQARVKPVTWGSGSGRFAGLIGRAQSMTSYYYLALTNGSQVVLGKRVSGGYTTLASAPTAVSTGTWYTLRLEAFGSQLRGYVNGQQVVSSSDGTFSSGRVGLATLYASASFDDVLVTDQPGGGQPLAVRGDEGAGLLVRRPGPAGLAVPDAVASRVVPPDRLAL</sequence>
<evidence type="ECO:0000313" key="3">
    <source>
        <dbReference type="EMBL" id="PZF94345.1"/>
    </source>
</evidence>
<gene>
    <name evidence="3" type="ORF">C1I99_19525</name>
</gene>
<feature type="non-terminal residue" evidence="3">
    <location>
        <position position="242"/>
    </location>
</feature>
<proteinExistence type="predicted"/>
<accession>A0A2W2C483</accession>
<keyword evidence="1" id="KW-0732">Signal</keyword>
<feature type="signal peptide" evidence="1">
    <location>
        <begin position="1"/>
        <end position="24"/>
    </location>
</feature>
<keyword evidence="4" id="KW-1185">Reference proteome</keyword>
<dbReference type="EMBL" id="POUB01000143">
    <property type="protein sequence ID" value="PZF94345.1"/>
    <property type="molecule type" value="Genomic_DNA"/>
</dbReference>
<dbReference type="Pfam" id="PF06439">
    <property type="entry name" value="3keto-disac_hyd"/>
    <property type="match status" value="1"/>
</dbReference>
<dbReference type="AlphaFoldDB" id="A0A2W2C483"/>
<evidence type="ECO:0000259" key="2">
    <source>
        <dbReference type="Pfam" id="PF06439"/>
    </source>
</evidence>
<protein>
    <submittedName>
        <fullName evidence="3">Cellulose-binding protein</fullName>
    </submittedName>
</protein>
<organism evidence="3 4">
    <name type="scientific">Micromonospora deserti</name>
    <dbReference type="NCBI Taxonomy" id="2070366"/>
    <lineage>
        <taxon>Bacteria</taxon>
        <taxon>Bacillati</taxon>
        <taxon>Actinomycetota</taxon>
        <taxon>Actinomycetes</taxon>
        <taxon>Micromonosporales</taxon>
        <taxon>Micromonosporaceae</taxon>
        <taxon>Micromonospora</taxon>
    </lineage>
</organism>
<dbReference type="GO" id="GO:0016787">
    <property type="term" value="F:hydrolase activity"/>
    <property type="evidence" value="ECO:0007669"/>
    <property type="project" value="InterPro"/>
</dbReference>
<reference evidence="3 4" key="1">
    <citation type="submission" date="2018-01" db="EMBL/GenBank/DDBJ databases">
        <title>Draft genome sequence of Salinispora sp. 13K206.</title>
        <authorList>
            <person name="Sahin N."/>
            <person name="Saygin H."/>
            <person name="Ay H."/>
        </authorList>
    </citation>
    <scope>NUCLEOTIDE SEQUENCE [LARGE SCALE GENOMIC DNA]</scope>
    <source>
        <strain evidence="3 4">13K206</strain>
    </source>
</reference>
<dbReference type="InterPro" id="IPR010496">
    <property type="entry name" value="AL/BT2_dom"/>
</dbReference>
<evidence type="ECO:0000256" key="1">
    <source>
        <dbReference type="SAM" id="SignalP"/>
    </source>
</evidence>
<dbReference type="InterPro" id="IPR013320">
    <property type="entry name" value="ConA-like_dom_sf"/>
</dbReference>
<feature type="chain" id="PRO_5015943185" evidence="1">
    <location>
        <begin position="25"/>
        <end position="242"/>
    </location>
</feature>
<dbReference type="Gene3D" id="2.60.120.560">
    <property type="entry name" value="Exo-inulinase, domain 1"/>
    <property type="match status" value="1"/>
</dbReference>
<name>A0A2W2C483_9ACTN</name>
<dbReference type="Proteomes" id="UP000248749">
    <property type="component" value="Unassembled WGS sequence"/>
</dbReference>
<evidence type="ECO:0000313" key="4">
    <source>
        <dbReference type="Proteomes" id="UP000248749"/>
    </source>
</evidence>
<comment type="caution">
    <text evidence="3">The sequence shown here is derived from an EMBL/GenBank/DDBJ whole genome shotgun (WGS) entry which is preliminary data.</text>
</comment>
<feature type="domain" description="3-keto-alpha-glucoside-1,2-lyase/3-keto-2-hydroxy-glucal hydratase" evidence="2">
    <location>
        <begin position="34"/>
        <end position="192"/>
    </location>
</feature>
<dbReference type="SUPFAM" id="SSF49899">
    <property type="entry name" value="Concanavalin A-like lectins/glucanases"/>
    <property type="match status" value="1"/>
</dbReference>